<dbReference type="InterPro" id="IPR007370">
    <property type="entry name" value="Glu_cys_ligase"/>
</dbReference>
<dbReference type="InterPro" id="IPR040657">
    <property type="entry name" value="GshAB_ATP-grasp"/>
</dbReference>
<dbReference type="Gene3D" id="3.30.470.20">
    <property type="entry name" value="ATP-grasp fold, B domain"/>
    <property type="match status" value="2"/>
</dbReference>
<dbReference type="Gene3D" id="3.30.1490.20">
    <property type="entry name" value="ATP-grasp fold, A domain"/>
    <property type="match status" value="1"/>
</dbReference>
<comment type="catalytic activity">
    <reaction evidence="13">
        <text>gamma-L-glutamyl-L-cysteine + glycine + ATP = glutathione + ADP + phosphate + H(+)</text>
        <dbReference type="Rhea" id="RHEA:13557"/>
        <dbReference type="ChEBI" id="CHEBI:15378"/>
        <dbReference type="ChEBI" id="CHEBI:30616"/>
        <dbReference type="ChEBI" id="CHEBI:43474"/>
        <dbReference type="ChEBI" id="CHEBI:57305"/>
        <dbReference type="ChEBI" id="CHEBI:57925"/>
        <dbReference type="ChEBI" id="CHEBI:58173"/>
        <dbReference type="ChEBI" id="CHEBI:456216"/>
        <dbReference type="EC" id="6.3.2.3"/>
    </reaction>
</comment>
<dbReference type="InterPro" id="IPR006335">
    <property type="entry name" value="Glut_biosynth"/>
</dbReference>
<gene>
    <name evidence="13 15" type="primary">gshAB</name>
    <name evidence="13" type="synonym">gshF</name>
    <name evidence="15" type="ORF">HZY85_00300</name>
</gene>
<comment type="catalytic activity">
    <reaction evidence="12 13">
        <text>L-cysteine + L-glutamate + ATP = gamma-L-glutamyl-L-cysteine + ADP + phosphate + H(+)</text>
        <dbReference type="Rhea" id="RHEA:13285"/>
        <dbReference type="ChEBI" id="CHEBI:15378"/>
        <dbReference type="ChEBI" id="CHEBI:29985"/>
        <dbReference type="ChEBI" id="CHEBI:30616"/>
        <dbReference type="ChEBI" id="CHEBI:35235"/>
        <dbReference type="ChEBI" id="CHEBI:43474"/>
        <dbReference type="ChEBI" id="CHEBI:58173"/>
        <dbReference type="ChEBI" id="CHEBI:456216"/>
        <dbReference type="EC" id="6.3.2.2"/>
    </reaction>
</comment>
<evidence type="ECO:0000256" key="7">
    <source>
        <dbReference type="ARBA" id="ARBA00022741"/>
    </source>
</evidence>
<keyword evidence="7 13" id="KW-0547">Nucleotide-binding</keyword>
<dbReference type="InterPro" id="IPR006334">
    <property type="entry name" value="Glut_cys_ligase"/>
</dbReference>
<dbReference type="NCBIfam" id="NF002688">
    <property type="entry name" value="PRK02471.1"/>
    <property type="match status" value="1"/>
</dbReference>
<dbReference type="PANTHER" id="PTHR38761">
    <property type="entry name" value="GLUTAMATE--CYSTEINE LIGASE"/>
    <property type="match status" value="1"/>
</dbReference>
<dbReference type="Proteomes" id="UP000531840">
    <property type="component" value="Unassembled WGS sequence"/>
</dbReference>
<keyword evidence="4 13" id="KW-0436">Ligase</keyword>
<evidence type="ECO:0000256" key="5">
    <source>
        <dbReference type="ARBA" id="ARBA00022684"/>
    </source>
</evidence>
<dbReference type="GO" id="GO:0004357">
    <property type="term" value="F:glutamate-cysteine ligase activity"/>
    <property type="evidence" value="ECO:0007669"/>
    <property type="project" value="UniProtKB-EC"/>
</dbReference>
<dbReference type="RefSeq" id="WP_179939679.1">
    <property type="nucleotide sequence ID" value="NZ_JACBYF010000001.1"/>
</dbReference>
<dbReference type="GO" id="GO:0004363">
    <property type="term" value="F:glutathione synthase activity"/>
    <property type="evidence" value="ECO:0007669"/>
    <property type="project" value="UniProtKB-EC"/>
</dbReference>
<comment type="caution">
    <text evidence="15">The sequence shown here is derived from an EMBL/GenBank/DDBJ whole genome shotgun (WGS) entry which is preliminary data.</text>
</comment>
<keyword evidence="5 13" id="KW-0317">Glutathione biosynthesis</keyword>
<dbReference type="NCBIfam" id="TIGR01435">
    <property type="entry name" value="glu_cys_lig_rel"/>
    <property type="match status" value="1"/>
</dbReference>
<dbReference type="EMBL" id="JACBYF010000001">
    <property type="protein sequence ID" value="NYS46635.1"/>
    <property type="molecule type" value="Genomic_DNA"/>
</dbReference>
<evidence type="ECO:0000313" key="15">
    <source>
        <dbReference type="EMBL" id="NYS46635.1"/>
    </source>
</evidence>
<keyword evidence="16" id="KW-1185">Reference proteome</keyword>
<accession>A0ABX2SX07</accession>
<dbReference type="SUPFAM" id="SSF56059">
    <property type="entry name" value="Glutathione synthetase ATP-binding domain-like"/>
    <property type="match status" value="1"/>
</dbReference>
<dbReference type="Gene3D" id="3.30.590.20">
    <property type="match status" value="1"/>
</dbReference>
<dbReference type="PROSITE" id="PS50975">
    <property type="entry name" value="ATP_GRASP"/>
    <property type="match status" value="1"/>
</dbReference>
<dbReference type="EC" id="6.3.2.3" evidence="13"/>
<comment type="function">
    <text evidence="13">Synthesizes glutathione from L-glutamate and L-cysteine via gamma-L-glutamyl-L-cysteine.</text>
</comment>
<keyword evidence="9" id="KW-0460">Magnesium</keyword>
<keyword evidence="8 13" id="KW-0067">ATP-binding</keyword>
<evidence type="ECO:0000256" key="2">
    <source>
        <dbReference type="ARBA" id="ARBA00001946"/>
    </source>
</evidence>
<evidence type="ECO:0000256" key="13">
    <source>
        <dbReference type="HAMAP-Rule" id="MF_00782"/>
    </source>
</evidence>
<evidence type="ECO:0000256" key="9">
    <source>
        <dbReference type="ARBA" id="ARBA00022842"/>
    </source>
</evidence>
<keyword evidence="11 13" id="KW-0511">Multifunctional enzyme</keyword>
<name>A0ABX2SX07_9BACL</name>
<dbReference type="Pfam" id="PF18419">
    <property type="entry name" value="ATP-grasp_6"/>
    <property type="match status" value="1"/>
</dbReference>
<evidence type="ECO:0000256" key="4">
    <source>
        <dbReference type="ARBA" id="ARBA00022598"/>
    </source>
</evidence>
<evidence type="ECO:0000259" key="14">
    <source>
        <dbReference type="PROSITE" id="PS50975"/>
    </source>
</evidence>
<evidence type="ECO:0000256" key="10">
    <source>
        <dbReference type="ARBA" id="ARBA00023211"/>
    </source>
</evidence>
<evidence type="ECO:0000256" key="12">
    <source>
        <dbReference type="ARBA" id="ARBA00048819"/>
    </source>
</evidence>
<reference evidence="15 16" key="1">
    <citation type="submission" date="2020-07" db="EMBL/GenBank/DDBJ databases">
        <title>MOT database genomes.</title>
        <authorList>
            <person name="Joseph S."/>
            <person name="Aduse-Opoku J."/>
            <person name="Hashim A."/>
            <person name="Wade W."/>
            <person name="Curtis M."/>
        </authorList>
    </citation>
    <scope>NUCLEOTIDE SEQUENCE [LARGE SCALE GENOMIC DNA]</scope>
    <source>
        <strain evidence="15 16">CIP 106318</strain>
    </source>
</reference>
<comment type="subunit">
    <text evidence="13">Monomer.</text>
</comment>
<evidence type="ECO:0000256" key="8">
    <source>
        <dbReference type="ARBA" id="ARBA00022840"/>
    </source>
</evidence>
<evidence type="ECO:0000313" key="16">
    <source>
        <dbReference type="Proteomes" id="UP000531840"/>
    </source>
</evidence>
<keyword evidence="6" id="KW-0479">Metal-binding</keyword>
<protein>
    <recommendedName>
        <fullName evidence="13">Glutathione biosynthesis bifunctional protein GshAB</fullName>
    </recommendedName>
    <alternativeName>
        <fullName evidence="13">Gamma-GCS-GS</fullName>
        <shortName evidence="13">GCS-GS</shortName>
    </alternativeName>
    <domain>
        <recommendedName>
            <fullName evidence="13">Glutamate--cysteine ligase</fullName>
            <ecNumber evidence="13">6.3.2.2</ecNumber>
        </recommendedName>
        <alternativeName>
            <fullName evidence="13">Gamma-ECS</fullName>
            <shortName evidence="13">GCS</shortName>
        </alternativeName>
        <alternativeName>
            <fullName evidence="13">Gamma-glutamylcysteine synthetase</fullName>
        </alternativeName>
    </domain>
    <domain>
        <recommendedName>
            <fullName evidence="13">Glutathione synthetase</fullName>
            <ecNumber evidence="13">6.3.2.3</ecNumber>
        </recommendedName>
        <alternativeName>
            <fullName evidence="13">GSH synthetase</fullName>
            <shortName evidence="13">GS</shortName>
            <shortName evidence="13">GSH-S</shortName>
            <shortName evidence="13">GSHase</shortName>
        </alternativeName>
        <alternativeName>
            <fullName evidence="13">Glutathione synthase</fullName>
        </alternativeName>
    </domain>
</protein>
<dbReference type="InterPro" id="IPR011761">
    <property type="entry name" value="ATP-grasp"/>
</dbReference>
<dbReference type="Pfam" id="PF04262">
    <property type="entry name" value="Glu_cys_ligase"/>
    <property type="match status" value="1"/>
</dbReference>
<dbReference type="SUPFAM" id="SSF55931">
    <property type="entry name" value="Glutamine synthetase/guanido kinase"/>
    <property type="match status" value="1"/>
</dbReference>
<organism evidence="15 16">
    <name type="scientific">Gemelliphila palaticanis</name>
    <dbReference type="NCBI Taxonomy" id="81950"/>
    <lineage>
        <taxon>Bacteria</taxon>
        <taxon>Bacillati</taxon>
        <taxon>Bacillota</taxon>
        <taxon>Bacilli</taxon>
        <taxon>Bacillales</taxon>
        <taxon>Gemellaceae</taxon>
        <taxon>Gemelliphila</taxon>
    </lineage>
</organism>
<evidence type="ECO:0000256" key="6">
    <source>
        <dbReference type="ARBA" id="ARBA00022723"/>
    </source>
</evidence>
<comment type="pathway">
    <text evidence="13">Sulfur metabolism; glutathione biosynthesis; glutathione from L-cysteine and L-glutamate: step 2/2.</text>
</comment>
<evidence type="ECO:0000256" key="11">
    <source>
        <dbReference type="ARBA" id="ARBA00023268"/>
    </source>
</evidence>
<evidence type="ECO:0000256" key="3">
    <source>
        <dbReference type="ARBA" id="ARBA00005006"/>
    </source>
</evidence>
<dbReference type="InterPro" id="IPR013815">
    <property type="entry name" value="ATP_grasp_subdomain_1"/>
</dbReference>
<proteinExistence type="inferred from homology"/>
<sequence length="752" mass="86408">MNIKKIIRDKNLFSIFEEATIGIEKEGQRVLLDGSVTTTDHPKNIGNRQGHPYIQTDFAESQVELITPPGETEREVYRYLSAIHEVFLRKMPQNEYIWPMSMPAILPKEELIRVAQFDNPSDVEYREYLVDVYGKYIQMVSGIHYNFGFSQKFIDELIASTKLDEVTVRNELYMKLARQFIRYQWILVYLMGSTPIAPNEYFYKYPKPNSPVRSLRTSKYGYVNDDSIKVSFDSVEDYARDVRYYVDNKQLIAEKEFYSSVRFRGSDTVLDLAQKGIKYLEFRLFDINPFAKYGITEEDIRFIHLFAMNLVLLDEEDKFTSIKIGKDYSEKTALAHPLSLPENMEEAKCVLNSIVDMLKEGHFDNKDIEIVQSKIDQLSSPENTIGGRLWTLYEEKQDMAKIGMELAVNYKNDALEKYYSLTEFSNMELSTQALISDAISEGITVDILDEQAQFLKLSYKGHIEYVKNGNMTNRDNYISHLIMENKVVTKKVLEKDGFRVPKGYKYQSIEAALRDFSKVKDKAIVVKPKSTNYGLGISIFSTGIKNIEDYKKAVTIALKEDKEIIVEEFIFGTEYRFFVLDGETKAVLLRVPAHVTGDGLSTIEQLVIKKNNSPLRGDGLSSPLKKIKIGEIEELQLKEQGYTKETILKEGEIAYLRANSNISTGGDSIDVTDDVHDSYKKIAVEIANSMFAKVCGVDIIIENIKDEANDSNYGIIEANFNPMMMMHIFPYKGKSRRLTEDVLKMLFPEKYN</sequence>
<dbReference type="InterPro" id="IPR014746">
    <property type="entry name" value="Gln_synth/guanido_kin_cat_dom"/>
</dbReference>
<feature type="region of interest" description="Glutamate--cysteine ligase" evidence="13">
    <location>
        <begin position="1"/>
        <end position="333"/>
    </location>
</feature>
<comment type="pathway">
    <text evidence="3 13">Sulfur metabolism; glutathione biosynthesis; glutathione from L-cysteine and L-glutamate: step 1/2.</text>
</comment>
<dbReference type="HAMAP" id="MF_00782">
    <property type="entry name" value="Glut_biosynth"/>
    <property type="match status" value="1"/>
</dbReference>
<comment type="cofactor">
    <cofactor evidence="2">
        <name>Mg(2+)</name>
        <dbReference type="ChEBI" id="CHEBI:18420"/>
    </cofactor>
</comment>
<comment type="similarity">
    <text evidence="13">In the N-terminal section; belongs to the glutamate--cysteine ligase type 1 family. Type 2 subfamily.</text>
</comment>
<dbReference type="PANTHER" id="PTHR38761:SF1">
    <property type="entry name" value="GLUTAMATE--CYSTEINE LIGASE"/>
    <property type="match status" value="1"/>
</dbReference>
<dbReference type="EC" id="6.3.2.2" evidence="13"/>
<feature type="domain" description="ATP-grasp" evidence="14">
    <location>
        <begin position="490"/>
        <end position="747"/>
    </location>
</feature>
<keyword evidence="10" id="KW-0464">Manganese</keyword>
<evidence type="ECO:0000256" key="1">
    <source>
        <dbReference type="ARBA" id="ARBA00001936"/>
    </source>
</evidence>
<comment type="cofactor">
    <cofactor evidence="1">
        <name>Mn(2+)</name>
        <dbReference type="ChEBI" id="CHEBI:29035"/>
    </cofactor>
</comment>